<gene>
    <name evidence="1" type="ORF">ODALV1_LOCUS21322</name>
</gene>
<keyword evidence="2" id="KW-1185">Reference proteome</keyword>
<comment type="caution">
    <text evidence="1">The sequence shown here is derived from an EMBL/GenBank/DDBJ whole genome shotgun (WGS) entry which is preliminary data.</text>
</comment>
<dbReference type="Gene3D" id="3.80.10.10">
    <property type="entry name" value="Ribonuclease Inhibitor"/>
    <property type="match status" value="1"/>
</dbReference>
<evidence type="ECO:0000313" key="2">
    <source>
        <dbReference type="Proteomes" id="UP001642540"/>
    </source>
</evidence>
<dbReference type="SUPFAM" id="SSF52047">
    <property type="entry name" value="RNI-like"/>
    <property type="match status" value="1"/>
</dbReference>
<dbReference type="EMBL" id="CAXLJM020000071">
    <property type="protein sequence ID" value="CAL8126222.1"/>
    <property type="molecule type" value="Genomic_DNA"/>
</dbReference>
<accession>A0ABP1RCH6</accession>
<proteinExistence type="predicted"/>
<dbReference type="Proteomes" id="UP001642540">
    <property type="component" value="Unassembled WGS sequence"/>
</dbReference>
<protein>
    <recommendedName>
        <fullName evidence="3">F-box domain-containing protein</fullName>
    </recommendedName>
</protein>
<name>A0ABP1RCH6_9HEXA</name>
<dbReference type="InterPro" id="IPR032675">
    <property type="entry name" value="LRR_dom_sf"/>
</dbReference>
<evidence type="ECO:0008006" key="3">
    <source>
        <dbReference type="Google" id="ProtNLM"/>
    </source>
</evidence>
<evidence type="ECO:0000313" key="1">
    <source>
        <dbReference type="EMBL" id="CAL8126222.1"/>
    </source>
</evidence>
<sequence>MEENFSVAVAPFEDPGNAESGSSSLAKEAMSDWSDKIPTEVLSMIFDKLVSIRCLRYTNKWKQIQKSLLNCRLVHPRWKSVMDSLLESKMCVKPWKIFEIAYEDAFAEYAYDDLWNLQMISTKHGFMLDWVLCPPSIYNRSSSANPLPSKSLTVSYDSTAKLVENCQPMGVIKFFSQFGHHLTCLSFSSVAIDPENLPKILEHTPHLKALTFSSVEIPIDPIELSEIRQRRRHCRYHRNVNNYSVSHLPPLPHLEHVNLIGCYIKNPEFSNNAEENTDDDMYICRLIVIPYIKQLVTLKTNCPIDVRRKPTPFCFEKLTHFSIYIIEDFLMLTTANYPQLQYLCLGETGDDCWKRMTLEKVQQCLARFANTLVELHLAIFTSIQEGEIEDTRVLQYSENQEDNVYRWSSTQTFFLKLKTFSIFYPHNPEEVETLKDMLKYMPELETLNLLSFRSDFEKDDEFSEEDKETARVHVEQERYWTVCPKLKKITVRMRFMNKEIFFTGRIVDGDIIID</sequence>
<reference evidence="1 2" key="1">
    <citation type="submission" date="2024-08" db="EMBL/GenBank/DDBJ databases">
        <authorList>
            <person name="Cucini C."/>
            <person name="Frati F."/>
        </authorList>
    </citation>
    <scope>NUCLEOTIDE SEQUENCE [LARGE SCALE GENOMIC DNA]</scope>
</reference>
<organism evidence="1 2">
    <name type="scientific">Orchesella dallaii</name>
    <dbReference type="NCBI Taxonomy" id="48710"/>
    <lineage>
        <taxon>Eukaryota</taxon>
        <taxon>Metazoa</taxon>
        <taxon>Ecdysozoa</taxon>
        <taxon>Arthropoda</taxon>
        <taxon>Hexapoda</taxon>
        <taxon>Collembola</taxon>
        <taxon>Entomobryomorpha</taxon>
        <taxon>Entomobryoidea</taxon>
        <taxon>Orchesellidae</taxon>
        <taxon>Orchesellinae</taxon>
        <taxon>Orchesella</taxon>
    </lineage>
</organism>